<organism evidence="11">
    <name type="scientific">Pyricularia oryzae (strain Y34)</name>
    <name type="common">Rice blast fungus</name>
    <name type="synonym">Magnaporthe oryzae</name>
    <dbReference type="NCBI Taxonomy" id="1143189"/>
    <lineage>
        <taxon>Eukaryota</taxon>
        <taxon>Fungi</taxon>
        <taxon>Dikarya</taxon>
        <taxon>Ascomycota</taxon>
        <taxon>Pezizomycotina</taxon>
        <taxon>Sordariomycetes</taxon>
        <taxon>Sordariomycetidae</taxon>
        <taxon>Magnaporthales</taxon>
        <taxon>Pyriculariaceae</taxon>
        <taxon>Pyricularia</taxon>
    </lineage>
</organism>
<feature type="transmembrane region" description="Helical" evidence="10">
    <location>
        <begin position="454"/>
        <end position="471"/>
    </location>
</feature>
<feature type="region of interest" description="Disordered" evidence="9">
    <location>
        <begin position="1"/>
        <end position="108"/>
    </location>
</feature>
<proteinExistence type="predicted"/>
<feature type="region of interest" description="Disordered" evidence="9">
    <location>
        <begin position="300"/>
        <end position="324"/>
    </location>
</feature>
<feature type="transmembrane region" description="Helical" evidence="10">
    <location>
        <begin position="596"/>
        <end position="613"/>
    </location>
</feature>
<dbReference type="GO" id="GO:0005247">
    <property type="term" value="F:voltage-gated chloride channel activity"/>
    <property type="evidence" value="ECO:0007669"/>
    <property type="project" value="TreeGrafter"/>
</dbReference>
<feature type="transmembrane region" description="Helical" evidence="10">
    <location>
        <begin position="492"/>
        <end position="513"/>
    </location>
</feature>
<dbReference type="Gene3D" id="1.10.3080.10">
    <property type="entry name" value="Clc chloride channel"/>
    <property type="match status" value="1"/>
</dbReference>
<dbReference type="InterPro" id="IPR046342">
    <property type="entry name" value="CBS_dom_sf"/>
</dbReference>
<evidence type="ECO:0000256" key="4">
    <source>
        <dbReference type="ARBA" id="ARBA00022989"/>
    </source>
</evidence>
<feature type="transmembrane region" description="Helical" evidence="10">
    <location>
        <begin position="178"/>
        <end position="205"/>
    </location>
</feature>
<sequence length="1418" mass="157185">MSSQRGRQDAEDTGRRTIRLEIDRDLEIQRATMSQPASPTSTRRQRRHYPGSKGPSRGTSMSRQPDERSPLLSGPPAQYSHLRLPSSHGTPRSPHLSREQSYTFATRHHHRGNSFTTRLFHALADRQESSMADSKGASGADERVWYDQFTSTDWVRDNIADAYRVKALMSRKDFWGRIYVLFDGAQGWILSAVVGVTVAILAYIINVSEVTLFDLKYGYCARAWYLSEKQCCPHGDCIDFRLWDEIMQGYPFGYLGTDYAVYICAVVFFAVLACLLTLQTKTVVPSAYRLTTLDEDLGVDPAHASEPPHDPHDDSGSANLTPPPALAKEKNLNPPMIYYSAAGSGVAEVRVILSGFVLHGFLGAKTLLIKSAGLILSVASGLSLGKEGPYVHIATCVGNIACRLFAKYDYNDAKRREVLSAAAAAGVAVAFGAPLSGVLFGLEEVAYFFPAKTLFRTFFCCITAALTLKFLNPYGTHKIVMFQVHYKQDWEYFEIFSFILIGVLGGAAGAMFIKASRRWAQSFRRVPVVKQHPLLEVVLVALITGLIGYWNVLTKLPVAKLLYNLAAPCDDTDNNLEELGICPDNRDDIGATITRLFGAFLVKGFLTIVTFGIKVPAGIYVPSMVVGGLMGRIIGHCVQWFVLTTHTWTIWGTCSQVGDASCIQPGVYALIAAGATMCGVTRLSVTLAVILFELTGSLDYVLPFSLSVLVAKWTADAIEPLSVYDLLTNMNSYPYLNNKHKPIFTSDLGDIVPRIRRERIIDITNSPLVAAVSLRDKLNVLHQRGELDGGLPIVRDGTLVGLIPAPDLEFALDNLEDEESAMCLMADVPSVDDDDDGEPDPSDLTRYIDPAPVALDIRSPLDLVYECFVKLGLRYICVLRDGKFAGIHVASSHALATHTAYRPVASLEVVEIKQEVADGDQSARYRFDAISNAVNNNNVILDNIAGTAIVLTFGDDNNTQLPGVRRIKETFQVMRQRPPWLWLGTMLRLTAEMLYSTTTTKKCGSIGYEDIASRSTKGVNAREEEYSYRAAPAALRNEVIRHLLTVSDETVWTQHSVRKKATAYTTERFVYSPSLHKEPNILLNELEPSLSKIGSLHILCMVLGKFRTERSWLNPHFPEASPCVVATTFAKCYKTSLKVARIFAIYSRVLCVYTQYKVYQYIKPLAECYLFQMWSHEVVSGNFNDLALCDYRKEINHAIRTCLDAGLGGEMIDPTGITTMPLCQITLGSPTPRASQPSWLFPEDADPSGGNPIDVRKLDVVDTDDEARHSSSGSWTDSESDDEGPSTNCFYKLRSIQELQLPPRDPPPTETIELCRRVPDLVGDWNTQAAALHSSEHRLEVTEEKLRRMTSLAQAERDKAASLELMVKDLENKTDDVARIQDALNLITGKRKARSHLPEERPPRRARFDEAGGNGSLR</sequence>
<dbReference type="GO" id="GO:0005886">
    <property type="term" value="C:plasma membrane"/>
    <property type="evidence" value="ECO:0007669"/>
    <property type="project" value="TreeGrafter"/>
</dbReference>
<dbReference type="SUPFAM" id="SSF54631">
    <property type="entry name" value="CBS-domain pair"/>
    <property type="match status" value="1"/>
</dbReference>
<evidence type="ECO:0000256" key="1">
    <source>
        <dbReference type="ARBA" id="ARBA00004141"/>
    </source>
</evidence>
<dbReference type="PANTHER" id="PTHR45711">
    <property type="entry name" value="CHLORIDE CHANNEL PROTEIN"/>
    <property type="match status" value="1"/>
</dbReference>
<feature type="transmembrane region" description="Helical" evidence="10">
    <location>
        <begin position="418"/>
        <end position="442"/>
    </location>
</feature>
<accession>A0AA97P682</accession>
<evidence type="ECO:0000256" key="5">
    <source>
        <dbReference type="ARBA" id="ARBA00023065"/>
    </source>
</evidence>
<keyword evidence="8" id="KW-0175">Coiled coil</keyword>
<keyword evidence="7" id="KW-0868">Chloride</keyword>
<keyword evidence="4 10" id="KW-1133">Transmembrane helix</keyword>
<comment type="subcellular location">
    <subcellularLocation>
        <location evidence="1">Membrane</location>
        <topology evidence="1">Multi-pass membrane protein</topology>
    </subcellularLocation>
</comment>
<keyword evidence="2" id="KW-0813">Transport</keyword>
<feature type="region of interest" description="Disordered" evidence="9">
    <location>
        <begin position="1236"/>
        <end position="1288"/>
    </location>
</feature>
<dbReference type="CDD" id="cd03684">
    <property type="entry name" value="ClC_3_like"/>
    <property type="match status" value="1"/>
</dbReference>
<dbReference type="EMBL" id="JH793704">
    <property type="protein sequence ID" value="ELQ42731.1"/>
    <property type="molecule type" value="Genomic_DNA"/>
</dbReference>
<feature type="coiled-coil region" evidence="8">
    <location>
        <begin position="1339"/>
        <end position="1373"/>
    </location>
</feature>
<dbReference type="InterPro" id="IPR001807">
    <property type="entry name" value="ClC"/>
</dbReference>
<reference evidence="11" key="1">
    <citation type="journal article" date="2012" name="PLoS Genet.">
        <title>Comparative analysis of the genomes of two field isolates of the rice blast fungus Magnaporthe oryzae.</title>
        <authorList>
            <person name="Xue M."/>
            <person name="Yang J."/>
            <person name="Li Z."/>
            <person name="Hu S."/>
            <person name="Yao N."/>
            <person name="Dean R.A."/>
            <person name="Zhao W."/>
            <person name="Shen M."/>
            <person name="Zhang H."/>
            <person name="Li C."/>
            <person name="Liu L."/>
            <person name="Cao L."/>
            <person name="Xu X."/>
            <person name="Xing Y."/>
            <person name="Hsiang T."/>
            <person name="Zhang Z."/>
            <person name="Xu J.R."/>
            <person name="Peng Y.L."/>
        </authorList>
    </citation>
    <scope>NUCLEOTIDE SEQUENCE</scope>
    <source>
        <strain evidence="11">Y34</strain>
    </source>
</reference>
<gene>
    <name evidence="11" type="ORF">OOU_Y34scaffold00194g44</name>
</gene>
<dbReference type="GO" id="GO:0005794">
    <property type="term" value="C:Golgi apparatus"/>
    <property type="evidence" value="ECO:0007669"/>
    <property type="project" value="TreeGrafter"/>
</dbReference>
<evidence type="ECO:0000256" key="3">
    <source>
        <dbReference type="ARBA" id="ARBA00022692"/>
    </source>
</evidence>
<name>A0AA97P682_PYRO3</name>
<dbReference type="InterPro" id="IPR014743">
    <property type="entry name" value="Cl-channel_core"/>
</dbReference>
<evidence type="ECO:0000313" key="11">
    <source>
        <dbReference type="EMBL" id="ELQ42731.1"/>
    </source>
</evidence>
<protein>
    <submittedName>
        <fullName evidence="11">Chloride channel protein 5</fullName>
    </submittedName>
</protein>
<evidence type="ECO:0000256" key="8">
    <source>
        <dbReference type="SAM" id="Coils"/>
    </source>
</evidence>
<evidence type="ECO:0000256" key="9">
    <source>
        <dbReference type="SAM" id="MobiDB-lite"/>
    </source>
</evidence>
<evidence type="ECO:0000256" key="6">
    <source>
        <dbReference type="ARBA" id="ARBA00023136"/>
    </source>
</evidence>
<dbReference type="PANTHER" id="PTHR45711:SF3">
    <property type="entry name" value="CLC CHANNEL"/>
    <property type="match status" value="1"/>
</dbReference>
<dbReference type="GO" id="GO:0005769">
    <property type="term" value="C:early endosome"/>
    <property type="evidence" value="ECO:0007669"/>
    <property type="project" value="TreeGrafter"/>
</dbReference>
<feature type="region of interest" description="Disordered" evidence="9">
    <location>
        <begin position="1391"/>
        <end position="1418"/>
    </location>
</feature>
<feature type="transmembrane region" description="Helical" evidence="10">
    <location>
        <begin position="533"/>
        <end position="553"/>
    </location>
</feature>
<feature type="compositionally biased region" description="Basic and acidic residues" evidence="9">
    <location>
        <begin position="1396"/>
        <end position="1410"/>
    </location>
</feature>
<keyword evidence="3 10" id="KW-0812">Transmembrane</keyword>
<feature type="compositionally biased region" description="Basic and acidic residues" evidence="9">
    <location>
        <begin position="306"/>
        <end position="315"/>
    </location>
</feature>
<dbReference type="Pfam" id="PF00654">
    <property type="entry name" value="Voltage_CLC"/>
    <property type="match status" value="1"/>
</dbReference>
<evidence type="ECO:0000256" key="2">
    <source>
        <dbReference type="ARBA" id="ARBA00022448"/>
    </source>
</evidence>
<dbReference type="SUPFAM" id="SSF81340">
    <property type="entry name" value="Clc chloride channel"/>
    <property type="match status" value="1"/>
</dbReference>
<feature type="compositionally biased region" description="Polar residues" evidence="9">
    <location>
        <begin position="31"/>
        <end position="42"/>
    </location>
</feature>
<dbReference type="FunFam" id="1.10.3080.10:FF:000013">
    <property type="entry name" value="Voltage-gated chloride channel (ClcA)"/>
    <property type="match status" value="1"/>
</dbReference>
<evidence type="ECO:0000256" key="10">
    <source>
        <dbReference type="SAM" id="Phobius"/>
    </source>
</evidence>
<dbReference type="PRINTS" id="PR00762">
    <property type="entry name" value="CLCHANNEL"/>
</dbReference>
<evidence type="ECO:0000256" key="7">
    <source>
        <dbReference type="ARBA" id="ARBA00023214"/>
    </source>
</evidence>
<feature type="transmembrane region" description="Helical" evidence="10">
    <location>
        <begin position="259"/>
        <end position="278"/>
    </location>
</feature>
<keyword evidence="6 10" id="KW-0472">Membrane</keyword>
<keyword evidence="5" id="KW-0406">Ion transport</keyword>
<dbReference type="Proteomes" id="UP000011086">
    <property type="component" value="Unassembled WGS sequence"/>
</dbReference>
<feature type="compositionally biased region" description="Basic and acidic residues" evidence="9">
    <location>
        <begin position="1"/>
        <end position="28"/>
    </location>
</feature>